<evidence type="ECO:0000256" key="1">
    <source>
        <dbReference type="SAM" id="Phobius"/>
    </source>
</evidence>
<dbReference type="AlphaFoldDB" id="A0AAU8PRH6"/>
<reference evidence="3" key="1">
    <citation type="journal article" date="2012" name="PLoS Negl. Trop. Dis.">
        <title>Whole genome sequences of three Treponema pallidum ssp. pertenue strains: yaws and syphilis treponemes differ in less than 0.2% of the genome sequence.</title>
        <authorList>
            <person name="Cejkova D."/>
            <person name="Zobanikova M."/>
            <person name="Chen L."/>
            <person name="Pospisilova P."/>
            <person name="Strouhal M."/>
            <person name="Qin X."/>
            <person name="Mikalova L."/>
            <person name="Norris S.J."/>
            <person name="Muzny D.M."/>
            <person name="Gibbs R.A."/>
            <person name="Fulton L.L."/>
            <person name="Sodergren E."/>
            <person name="Weinstock G.M."/>
            <person name="Smajs D."/>
        </authorList>
    </citation>
    <scope>NUCLEOTIDE SEQUENCE [LARGE SCALE GENOMIC DNA]</scope>
    <source>
        <strain evidence="3">Gauthier</strain>
    </source>
</reference>
<keyword evidence="1" id="KW-0472">Membrane</keyword>
<keyword evidence="1" id="KW-1133">Transmembrane helix</keyword>
<evidence type="ECO:0000313" key="3">
    <source>
        <dbReference type="Proteomes" id="UP000008192"/>
    </source>
</evidence>
<organism evidence="2 3">
    <name type="scientific">Treponema pallidum subsp. pertenue (strain Gauthier)</name>
    <dbReference type="NCBI Taxonomy" id="491080"/>
    <lineage>
        <taxon>Bacteria</taxon>
        <taxon>Pseudomonadati</taxon>
        <taxon>Spirochaetota</taxon>
        <taxon>Spirochaetia</taxon>
        <taxon>Spirochaetales</taxon>
        <taxon>Treponemataceae</taxon>
        <taxon>Treponema</taxon>
    </lineage>
</organism>
<gene>
    <name evidence="2" type="ordered locus">TPEGAU_0082a</name>
</gene>
<evidence type="ECO:0000313" key="2">
    <source>
        <dbReference type="EMBL" id="AEZ59337.1"/>
    </source>
</evidence>
<feature type="transmembrane region" description="Helical" evidence="1">
    <location>
        <begin position="32"/>
        <end position="50"/>
    </location>
</feature>
<name>A0AAU8PRH6_TREPG</name>
<keyword evidence="1" id="KW-0812">Transmembrane</keyword>
<protein>
    <submittedName>
        <fullName evidence="2">Uncharacterized protein</fullName>
    </submittedName>
</protein>
<dbReference type="Proteomes" id="UP000008192">
    <property type="component" value="Chromosome"/>
</dbReference>
<accession>A0AAU8PRH6</accession>
<dbReference type="EMBL" id="CP002376">
    <property type="protein sequence ID" value="AEZ59337.1"/>
    <property type="molecule type" value="Genomic_DNA"/>
</dbReference>
<sequence>MQDSPNSSWGPSIEEKGISVQFSAWSLWACRVQGMVFVFRILFLAFFMGYNRAHETRVDKCSDVSLRMGKCAGRISRRRCKGIVPYYSLRSRRTALWRFG</sequence>
<dbReference type="KEGG" id="tpg:TPEGAU_0082a"/>
<proteinExistence type="predicted"/>